<protein>
    <recommendedName>
        <fullName evidence="8">RNA-dependent RNA polymerase</fullName>
        <ecNumber evidence="8">2.7.7.48</ecNumber>
    </recommendedName>
</protein>
<evidence type="ECO:0000256" key="7">
    <source>
        <dbReference type="ARBA" id="ARBA00048744"/>
    </source>
</evidence>
<sequence length="1255" mass="144045">MEKLVFGSIIGRRNFAPTYFFDKPKNQQKEHEIFEIYLDEQRDLQNFESNMLICFEHDRECLTVCFPDIIKNWTSVRDDNNRSPNRVVDVRVAYKAIRRVIATLSTDENGEIKVTFTFQLNYPPTIQVYEMSGEGNPSNNPGGNRTKFKPPHRFLSWNNGHDIENAVSHASCLVADCHFADPRTLLDCLDRLRKSINYAIQFRFLYRQKCINIRNYEQNCFVNPIDLPSEYAKLKPKDLQTGAFIEYDERKQFKYFPLVYAVQVGYCKFYDFLNIVIDHYDADLRRDPGARIPKTVSTLENMLLEIDKEHDVIEPRKYFLKLYDKPGHNVLADITDDLALAGYMRVRKIIVTPTRRLYINPELIMGNRSLRKKGADNMLRIVFRDDDNQKVSNLPPKLIQKSVTTTLMTPLNIGFRDFSYLGSSNSQLRDHGCYFLAGTPKEVSAFRGSFGRFNCESVPKLMSRMGQCFTQSRKLGVEIERVSYSEIFDYIGGSDSNGKAYTFSDGCGMVSKEFARKIVSDMKLGDSLPSCYQIRFRGYKGVVLLNPLFEEVRLWAKKNKAPLMTKKTEKLLPWYCQSLMFRPSQNKFSAPREKYVEIVKISAPILVSLNKPLINILDQVSEMHGHVSHNRMRNRIFELMEEHLGTAISSLVDEPHAFLTLSEFPKYILYDRLRDFNVTEEPFFRSMLRSAALVGLKRLVDKMQIRIPASQGRMMFGVVDETGLLQSGQVFIQYTTNAALKYPSQHADKVVLTGPVMITKNPSVVSVVLFLAVDLLCLYDLVDVVVFPQHGPRPHADEMAGSDLDGDEFSIFWDPQLFLDRTEPAFDFTSTKTTSQPVLKDDLTKQMVDFFVLYVSQDSIGTIANAHLANSDLYGINSEHCHNIALKHNQAVDFPKNGQIPEDLTKKWEGGLPPEKVERFPNFMTKSSASAYKSNRLLGELYNRAMEVGEVIRIEEIVYLDEKVEIDESVLISDDHIYEDIAQTDYDEYRTLVGGICENYGIRNEGQLFSGRFTDLKKRISDKDDDNMSLFNTQHMIEEQVATIYAKFRIKFFDEFGGIEKNTDIDERNLNGVRETFRRVCVFPSEEMRGKASAYYRVAYSNGTFLSFGWIVADILSFNRQKYLLQPGNFKLSLCPLIDHLSKSINEFCKSDNNAAEFNEYCKILERSFTSKKSTSDVSNFVAKMCQTFVGLNKLLFFCRKWVKWHAVGYGSDSGNENSIRPKIMDSVVVLFGLGDLKKGNVGWLTVSFDTSVLK</sequence>
<dbReference type="WBParaSite" id="PSU_v2.g7981.t1">
    <property type="protein sequence ID" value="PSU_v2.g7981.t1"/>
    <property type="gene ID" value="PSU_v2.g7981"/>
</dbReference>
<dbReference type="AlphaFoldDB" id="A0A914Z7Y8"/>
<evidence type="ECO:0000259" key="11">
    <source>
        <dbReference type="Pfam" id="PF26253"/>
    </source>
</evidence>
<dbReference type="Proteomes" id="UP000887577">
    <property type="component" value="Unplaced"/>
</dbReference>
<comment type="similarity">
    <text evidence="1 8">Belongs to the RdRP family.</text>
</comment>
<dbReference type="InterPro" id="IPR057596">
    <property type="entry name" value="RDRP_core"/>
</dbReference>
<dbReference type="Pfam" id="PF26253">
    <property type="entry name" value="RdRP_head"/>
    <property type="match status" value="1"/>
</dbReference>
<dbReference type="InterPro" id="IPR007855">
    <property type="entry name" value="RDRP"/>
</dbReference>
<keyword evidence="6" id="KW-0943">RNA-mediated gene silencing</keyword>
<keyword evidence="4 8" id="KW-0548">Nucleotidyltransferase</keyword>
<evidence type="ECO:0000256" key="4">
    <source>
        <dbReference type="ARBA" id="ARBA00022695"/>
    </source>
</evidence>
<dbReference type="InterPro" id="IPR058752">
    <property type="entry name" value="RDRP_C_head"/>
</dbReference>
<evidence type="ECO:0000256" key="8">
    <source>
        <dbReference type="RuleBase" id="RU363098"/>
    </source>
</evidence>
<proteinExistence type="inferred from homology"/>
<keyword evidence="5 8" id="KW-0694">RNA-binding</keyword>
<evidence type="ECO:0000313" key="13">
    <source>
        <dbReference type="WBParaSite" id="PSU_v2.g7981.t1"/>
    </source>
</evidence>
<evidence type="ECO:0000256" key="3">
    <source>
        <dbReference type="ARBA" id="ARBA00022679"/>
    </source>
</evidence>
<dbReference type="GO" id="GO:0003723">
    <property type="term" value="F:RNA binding"/>
    <property type="evidence" value="ECO:0007669"/>
    <property type="project" value="UniProtKB-KW"/>
</dbReference>
<keyword evidence="3 8" id="KW-0808">Transferase</keyword>
<dbReference type="PANTHER" id="PTHR23079">
    <property type="entry name" value="RNA-DEPENDENT RNA POLYMERASE"/>
    <property type="match status" value="1"/>
</dbReference>
<organism evidence="12 13">
    <name type="scientific">Panagrolaimus superbus</name>
    <dbReference type="NCBI Taxonomy" id="310955"/>
    <lineage>
        <taxon>Eukaryota</taxon>
        <taxon>Metazoa</taxon>
        <taxon>Ecdysozoa</taxon>
        <taxon>Nematoda</taxon>
        <taxon>Chromadorea</taxon>
        <taxon>Rhabditida</taxon>
        <taxon>Tylenchina</taxon>
        <taxon>Panagrolaimomorpha</taxon>
        <taxon>Panagrolaimoidea</taxon>
        <taxon>Panagrolaimidae</taxon>
        <taxon>Panagrolaimus</taxon>
    </lineage>
</organism>
<dbReference type="PANTHER" id="PTHR23079:SF57">
    <property type="entry name" value="RNA-DIRECTED RNA POLYMERASE"/>
    <property type="match status" value="1"/>
</dbReference>
<feature type="domain" description="RDRP core" evidence="9">
    <location>
        <begin position="351"/>
        <end position="944"/>
    </location>
</feature>
<evidence type="ECO:0000256" key="1">
    <source>
        <dbReference type="ARBA" id="ARBA00005762"/>
    </source>
</evidence>
<dbReference type="EC" id="2.7.7.48" evidence="8"/>
<evidence type="ECO:0000259" key="9">
    <source>
        <dbReference type="Pfam" id="PF05183"/>
    </source>
</evidence>
<accession>A0A914Z7Y8</accession>
<dbReference type="Pfam" id="PF25359">
    <property type="entry name" value="PH_met_RdRP"/>
    <property type="match status" value="1"/>
</dbReference>
<dbReference type="GO" id="GO:0031380">
    <property type="term" value="C:nuclear RNA-directed RNA polymerase complex"/>
    <property type="evidence" value="ECO:0007669"/>
    <property type="project" value="TreeGrafter"/>
</dbReference>
<dbReference type="Pfam" id="PF05183">
    <property type="entry name" value="RdRP"/>
    <property type="match status" value="1"/>
</dbReference>
<comment type="catalytic activity">
    <reaction evidence="7 8">
        <text>RNA(n) + a ribonucleoside 5'-triphosphate = RNA(n+1) + diphosphate</text>
        <dbReference type="Rhea" id="RHEA:21248"/>
        <dbReference type="Rhea" id="RHEA-COMP:14527"/>
        <dbReference type="Rhea" id="RHEA-COMP:17342"/>
        <dbReference type="ChEBI" id="CHEBI:33019"/>
        <dbReference type="ChEBI" id="CHEBI:61557"/>
        <dbReference type="ChEBI" id="CHEBI:140395"/>
        <dbReference type="EC" id="2.7.7.48"/>
    </reaction>
</comment>
<dbReference type="InterPro" id="IPR057493">
    <property type="entry name" value="PH_RdRP-assoc"/>
</dbReference>
<evidence type="ECO:0000256" key="6">
    <source>
        <dbReference type="ARBA" id="ARBA00023158"/>
    </source>
</evidence>
<feature type="domain" description="RDRP C-terminal head" evidence="11">
    <location>
        <begin position="978"/>
        <end position="1116"/>
    </location>
</feature>
<keyword evidence="12" id="KW-1185">Reference proteome</keyword>
<evidence type="ECO:0000256" key="5">
    <source>
        <dbReference type="ARBA" id="ARBA00022884"/>
    </source>
</evidence>
<dbReference type="GO" id="GO:0030422">
    <property type="term" value="P:siRNA processing"/>
    <property type="evidence" value="ECO:0007669"/>
    <property type="project" value="TreeGrafter"/>
</dbReference>
<reference evidence="13" key="1">
    <citation type="submission" date="2022-11" db="UniProtKB">
        <authorList>
            <consortium name="WormBaseParasite"/>
        </authorList>
    </citation>
    <scope>IDENTIFICATION</scope>
</reference>
<evidence type="ECO:0000256" key="2">
    <source>
        <dbReference type="ARBA" id="ARBA00022484"/>
    </source>
</evidence>
<evidence type="ECO:0000313" key="12">
    <source>
        <dbReference type="Proteomes" id="UP000887577"/>
    </source>
</evidence>
<dbReference type="GO" id="GO:0003968">
    <property type="term" value="F:RNA-directed RNA polymerase activity"/>
    <property type="evidence" value="ECO:0007669"/>
    <property type="project" value="UniProtKB-KW"/>
</dbReference>
<feature type="domain" description="PH-like" evidence="10">
    <location>
        <begin position="2"/>
        <end position="206"/>
    </location>
</feature>
<keyword evidence="2 8" id="KW-0696">RNA-directed RNA polymerase</keyword>
<name>A0A914Z7Y8_9BILA</name>
<evidence type="ECO:0000259" key="10">
    <source>
        <dbReference type="Pfam" id="PF25359"/>
    </source>
</evidence>